<dbReference type="OrthoDB" id="6261922at2759"/>
<keyword evidence="4" id="KW-1185">Reference proteome</keyword>
<proteinExistence type="inferred from homology"/>
<reference evidence="3 4" key="1">
    <citation type="submission" date="2015-04" db="EMBL/GenBank/DDBJ databases">
        <authorList>
            <person name="Syromyatnikov M.Y."/>
            <person name="Popov V.N."/>
        </authorList>
    </citation>
    <scope>NUCLEOTIDE SEQUENCE [LARGE SCALE GENOMIC DNA]</scope>
</reference>
<dbReference type="InterPro" id="IPR001254">
    <property type="entry name" value="Trypsin_dom"/>
</dbReference>
<dbReference type="EMBL" id="CVRI01000016">
    <property type="protein sequence ID" value="CRK90091.1"/>
    <property type="molecule type" value="Genomic_DNA"/>
</dbReference>
<dbReference type="STRING" id="568069.A0A1J1HQ36"/>
<dbReference type="SUPFAM" id="SSF50494">
    <property type="entry name" value="Trypsin-like serine proteases"/>
    <property type="match status" value="1"/>
</dbReference>
<dbReference type="InterPro" id="IPR051333">
    <property type="entry name" value="CLIP_Serine_Protease"/>
</dbReference>
<dbReference type="PROSITE" id="PS50240">
    <property type="entry name" value="TRYPSIN_DOM"/>
    <property type="match status" value="1"/>
</dbReference>
<evidence type="ECO:0000256" key="1">
    <source>
        <dbReference type="ARBA" id="ARBA00024195"/>
    </source>
</evidence>
<dbReference type="InterPro" id="IPR009003">
    <property type="entry name" value="Peptidase_S1_PA"/>
</dbReference>
<name>A0A1J1HQ36_9DIPT</name>
<accession>A0A1J1HQ36</accession>
<dbReference type="GO" id="GO:0004252">
    <property type="term" value="F:serine-type endopeptidase activity"/>
    <property type="evidence" value="ECO:0007669"/>
    <property type="project" value="InterPro"/>
</dbReference>
<evidence type="ECO:0000313" key="4">
    <source>
        <dbReference type="Proteomes" id="UP000183832"/>
    </source>
</evidence>
<organism evidence="3 4">
    <name type="scientific">Clunio marinus</name>
    <dbReference type="NCBI Taxonomy" id="568069"/>
    <lineage>
        <taxon>Eukaryota</taxon>
        <taxon>Metazoa</taxon>
        <taxon>Ecdysozoa</taxon>
        <taxon>Arthropoda</taxon>
        <taxon>Hexapoda</taxon>
        <taxon>Insecta</taxon>
        <taxon>Pterygota</taxon>
        <taxon>Neoptera</taxon>
        <taxon>Endopterygota</taxon>
        <taxon>Diptera</taxon>
        <taxon>Nematocera</taxon>
        <taxon>Chironomoidea</taxon>
        <taxon>Chironomidae</taxon>
        <taxon>Clunio</taxon>
    </lineage>
</organism>
<dbReference type="Proteomes" id="UP000183832">
    <property type="component" value="Unassembled WGS sequence"/>
</dbReference>
<dbReference type="InterPro" id="IPR043504">
    <property type="entry name" value="Peptidase_S1_PA_chymotrypsin"/>
</dbReference>
<gene>
    <name evidence="3" type="primary">similar to Chymotrypsin</name>
    <name evidence="3" type="ORF">CLUMA_CG003809</name>
</gene>
<sequence length="280" mass="30718">MLPYKSTTVNNFDEYLITFLNKADDRIAQLLKKSTDMRNGGGKVQKSTEAIRNGQVWQDAPYMARIVFGTGEHNFEGGGAIFSHRHILAAGFVVSPVSPVFNVWVGGSTRTTQRAVAVQSRVQHPNYSLFPLTNDIGIVTLAADLVFDRFVRPIALPPLGTSMIPYDNEQGTVLGFGGAPGVANTREHLQAAFMRATTPARCNSFFQHSVAQQFCAEDARLRSEVCFNDIGGPFVVLRRGEEVLVGVISDPFCIAVPTSEPALFTRVSAYRTWINQMTSV</sequence>
<dbReference type="Pfam" id="PF00089">
    <property type="entry name" value="Trypsin"/>
    <property type="match status" value="1"/>
</dbReference>
<dbReference type="SMART" id="SM00020">
    <property type="entry name" value="Tryp_SPc"/>
    <property type="match status" value="1"/>
</dbReference>
<evidence type="ECO:0000259" key="2">
    <source>
        <dbReference type="PROSITE" id="PS50240"/>
    </source>
</evidence>
<dbReference type="Gene3D" id="2.40.10.10">
    <property type="entry name" value="Trypsin-like serine proteases"/>
    <property type="match status" value="1"/>
</dbReference>
<dbReference type="PANTHER" id="PTHR24260">
    <property type="match status" value="1"/>
</dbReference>
<evidence type="ECO:0000313" key="3">
    <source>
        <dbReference type="EMBL" id="CRK90091.1"/>
    </source>
</evidence>
<comment type="similarity">
    <text evidence="1">Belongs to the peptidase S1 family. CLIP subfamily.</text>
</comment>
<dbReference type="GO" id="GO:0006508">
    <property type="term" value="P:proteolysis"/>
    <property type="evidence" value="ECO:0007669"/>
    <property type="project" value="InterPro"/>
</dbReference>
<dbReference type="AlphaFoldDB" id="A0A1J1HQ36"/>
<dbReference type="CDD" id="cd00190">
    <property type="entry name" value="Tryp_SPc"/>
    <property type="match status" value="1"/>
</dbReference>
<dbReference type="PANTHER" id="PTHR24260:SF136">
    <property type="entry name" value="GH08193P-RELATED"/>
    <property type="match status" value="1"/>
</dbReference>
<feature type="domain" description="Peptidase S1" evidence="2">
    <location>
        <begin position="51"/>
        <end position="279"/>
    </location>
</feature>
<protein>
    <submittedName>
        <fullName evidence="3">CLUMA_CG003809, isoform A</fullName>
    </submittedName>
</protein>